<reference evidence="3 4" key="1">
    <citation type="submission" date="2016-10" db="EMBL/GenBank/DDBJ databases">
        <authorList>
            <person name="de Groot N.N."/>
        </authorList>
    </citation>
    <scope>NUCLEOTIDE SEQUENCE [LARGE SCALE GENOMIC DNA]</scope>
    <source>
        <strain>J11</strain>
        <strain evidence="4">PG 39</strain>
    </source>
</reference>
<evidence type="ECO:0000259" key="2">
    <source>
        <dbReference type="PROSITE" id="PS51186"/>
    </source>
</evidence>
<dbReference type="PANTHER" id="PTHR43617">
    <property type="entry name" value="L-AMINO ACID N-ACETYLTRANSFERASE"/>
    <property type="match status" value="1"/>
</dbReference>
<dbReference type="OrthoDB" id="529907at2"/>
<protein>
    <recommendedName>
        <fullName evidence="1">[Ribosomal protein bS18]-alanine N-acetyltransferase</fullName>
        <ecNumber evidence="1">2.3.1.266</ecNumber>
    </recommendedName>
</protein>
<keyword evidence="4" id="KW-1185">Reference proteome</keyword>
<name>A0A1I2PVE4_9CORY</name>
<dbReference type="EC" id="2.3.1.266" evidence="1"/>
<dbReference type="STRING" id="185761.SAMN05660282_00147"/>
<evidence type="ECO:0000256" key="1">
    <source>
        <dbReference type="RuleBase" id="RU363094"/>
    </source>
</evidence>
<dbReference type="EMBL" id="FOPJ01000001">
    <property type="protein sequence ID" value="SFG17586.1"/>
    <property type="molecule type" value="Genomic_DNA"/>
</dbReference>
<keyword evidence="3" id="KW-0808">Transferase</keyword>
<comment type="similarity">
    <text evidence="1">Belongs to the acetyltransferase family. RimI subfamily.</text>
</comment>
<dbReference type="GO" id="GO:0008999">
    <property type="term" value="F:protein-N-terminal-alanine acetyltransferase activity"/>
    <property type="evidence" value="ECO:0007669"/>
    <property type="project" value="UniProtKB-EC"/>
</dbReference>
<dbReference type="AlphaFoldDB" id="A0A1I2PVE4"/>
<dbReference type="PANTHER" id="PTHR43617:SF20">
    <property type="entry name" value="N-ALPHA-ACETYLTRANSFERASE RIMI"/>
    <property type="match status" value="1"/>
</dbReference>
<dbReference type="InterPro" id="IPR000182">
    <property type="entry name" value="GNAT_dom"/>
</dbReference>
<dbReference type="Proteomes" id="UP000199065">
    <property type="component" value="Unassembled WGS sequence"/>
</dbReference>
<organism evidence="3 4">
    <name type="scientific">Corynebacterium spheniscorum</name>
    <dbReference type="NCBI Taxonomy" id="185761"/>
    <lineage>
        <taxon>Bacteria</taxon>
        <taxon>Bacillati</taxon>
        <taxon>Actinomycetota</taxon>
        <taxon>Actinomycetes</taxon>
        <taxon>Mycobacteriales</taxon>
        <taxon>Corynebacteriaceae</taxon>
        <taxon>Corynebacterium</taxon>
    </lineage>
</organism>
<comment type="function">
    <text evidence="1">Acetylates the N-terminal alanine of ribosomal protein bS18.</text>
</comment>
<dbReference type="Gene3D" id="3.40.630.30">
    <property type="match status" value="1"/>
</dbReference>
<dbReference type="NCBIfam" id="TIGR01575">
    <property type="entry name" value="rimI"/>
    <property type="match status" value="1"/>
</dbReference>
<dbReference type="PROSITE" id="PS51186">
    <property type="entry name" value="GNAT"/>
    <property type="match status" value="1"/>
</dbReference>
<accession>A0A1I2PVE4</accession>
<dbReference type="InterPro" id="IPR050276">
    <property type="entry name" value="MshD_Acetyltransferase"/>
</dbReference>
<comment type="catalytic activity">
    <reaction evidence="1">
        <text>N-terminal L-alanyl-[ribosomal protein bS18] + acetyl-CoA = N-terminal N(alpha)-acetyl-L-alanyl-[ribosomal protein bS18] + CoA + H(+)</text>
        <dbReference type="Rhea" id="RHEA:43756"/>
        <dbReference type="Rhea" id="RHEA-COMP:10676"/>
        <dbReference type="Rhea" id="RHEA-COMP:10677"/>
        <dbReference type="ChEBI" id="CHEBI:15378"/>
        <dbReference type="ChEBI" id="CHEBI:57287"/>
        <dbReference type="ChEBI" id="CHEBI:57288"/>
        <dbReference type="ChEBI" id="CHEBI:64718"/>
        <dbReference type="ChEBI" id="CHEBI:83683"/>
        <dbReference type="EC" id="2.3.1.266"/>
    </reaction>
</comment>
<dbReference type="InterPro" id="IPR016181">
    <property type="entry name" value="Acyl_CoA_acyltransferase"/>
</dbReference>
<dbReference type="CDD" id="cd04301">
    <property type="entry name" value="NAT_SF"/>
    <property type="match status" value="1"/>
</dbReference>
<dbReference type="Pfam" id="PF00583">
    <property type="entry name" value="Acetyltransf_1"/>
    <property type="match status" value="1"/>
</dbReference>
<comment type="subcellular location">
    <subcellularLocation>
        <location evidence="1">Cytoplasm</location>
    </subcellularLocation>
</comment>
<keyword evidence="1" id="KW-0963">Cytoplasm</keyword>
<sequence length="153" mass="17178">MRTLSDFDAPRCAELETQLFPGDDPWPTEAFREAFNQAHTIYIGEDDPETGTLIGYAGIAAMGPADAPEFEIHTIGVDPAYQRRGIGRRLMAELLRIADHYGAPIFLEVRTDNEPAITLYENLGFQRLGVRRNYYQPSGADAYTMKREAKPQP</sequence>
<feature type="domain" description="N-acetyltransferase" evidence="2">
    <location>
        <begin position="1"/>
        <end position="150"/>
    </location>
</feature>
<dbReference type="SUPFAM" id="SSF55729">
    <property type="entry name" value="Acyl-CoA N-acyltransferases (Nat)"/>
    <property type="match status" value="1"/>
</dbReference>
<proteinExistence type="inferred from homology"/>
<evidence type="ECO:0000313" key="4">
    <source>
        <dbReference type="Proteomes" id="UP000199065"/>
    </source>
</evidence>
<dbReference type="InterPro" id="IPR006464">
    <property type="entry name" value="AcTrfase_RimI/Ard1"/>
</dbReference>
<gene>
    <name evidence="3" type="ORF">SAMN05660282_00147</name>
</gene>
<dbReference type="GO" id="GO:0005737">
    <property type="term" value="C:cytoplasm"/>
    <property type="evidence" value="ECO:0007669"/>
    <property type="project" value="UniProtKB-SubCell"/>
</dbReference>
<evidence type="ECO:0000313" key="3">
    <source>
        <dbReference type="EMBL" id="SFG17586.1"/>
    </source>
</evidence>